<dbReference type="Pfam" id="PF02915">
    <property type="entry name" value="Rubrerythrin"/>
    <property type="match status" value="1"/>
</dbReference>
<dbReference type="InterPro" id="IPR009040">
    <property type="entry name" value="Ferritin-like_diiron"/>
</dbReference>
<dbReference type="GO" id="GO:0016491">
    <property type="term" value="F:oxidoreductase activity"/>
    <property type="evidence" value="ECO:0007669"/>
    <property type="project" value="InterPro"/>
</dbReference>
<sequence>MATIDNLKEAFAGESQANRKYLAFAKKADEEGFFQVARLFRAAAEAETVHAHNHLTVMKGINSTKENLKEAIAGEVEEFKEMYPAFIKEAEKENNKEAHWTFNVANQVEEIHADLYSKALEALGENVEVPYYVCNFCGNTVEKEAPDICSVCGAPKAEFKKID</sequence>
<dbReference type="Pfam" id="PF21349">
    <property type="entry name" value="RUBY_RBDX"/>
    <property type="match status" value="1"/>
</dbReference>
<evidence type="ECO:0000313" key="5">
    <source>
        <dbReference type="EMBL" id="MBZ2166796.1"/>
    </source>
</evidence>
<dbReference type="PROSITE" id="PS50905">
    <property type="entry name" value="FERRITIN_LIKE"/>
    <property type="match status" value="1"/>
</dbReference>
<dbReference type="RefSeq" id="WP_223792343.1">
    <property type="nucleotide sequence ID" value="NZ_JAIOUQ010000015.1"/>
</dbReference>
<dbReference type="InterPro" id="IPR012347">
    <property type="entry name" value="Ferritin-like"/>
</dbReference>
<dbReference type="GO" id="GO:0005506">
    <property type="term" value="F:iron ion binding"/>
    <property type="evidence" value="ECO:0007669"/>
    <property type="project" value="InterPro"/>
</dbReference>
<dbReference type="PROSITE" id="PS50903">
    <property type="entry name" value="RUBREDOXIN_LIKE"/>
    <property type="match status" value="1"/>
</dbReference>
<dbReference type="PANTHER" id="PTHR33746">
    <property type="entry name" value="RUBRERYTHRIN"/>
    <property type="match status" value="1"/>
</dbReference>
<dbReference type="EMBL" id="JAIOUQ010000015">
    <property type="protein sequence ID" value="MBZ2166796.1"/>
    <property type="molecule type" value="Genomic_DNA"/>
</dbReference>
<keyword evidence="1" id="KW-0813">Transport</keyword>
<feature type="domain" description="Ferritin-like diiron" evidence="4">
    <location>
        <begin position="1"/>
        <end position="127"/>
    </location>
</feature>
<dbReference type="PANTHER" id="PTHR33746:SF4">
    <property type="entry name" value="RUBRERYTHRIN"/>
    <property type="match status" value="1"/>
</dbReference>
<dbReference type="InterPro" id="IPR052753">
    <property type="entry name" value="Rbr2/Nigerythrin"/>
</dbReference>
<organism evidence="5 6">
    <name type="scientific">Methanobacterium spitsbergense</name>
    <dbReference type="NCBI Taxonomy" id="2874285"/>
    <lineage>
        <taxon>Archaea</taxon>
        <taxon>Methanobacteriati</taxon>
        <taxon>Methanobacteriota</taxon>
        <taxon>Methanomada group</taxon>
        <taxon>Methanobacteria</taxon>
        <taxon>Methanobacteriales</taxon>
        <taxon>Methanobacteriaceae</taxon>
        <taxon>Methanobacterium</taxon>
    </lineage>
</organism>
<dbReference type="Proteomes" id="UP000825933">
    <property type="component" value="Unassembled WGS sequence"/>
</dbReference>
<comment type="caution">
    <text evidence="5">The sequence shown here is derived from an EMBL/GenBank/DDBJ whole genome shotgun (WGS) entry which is preliminary data.</text>
</comment>
<evidence type="ECO:0000256" key="2">
    <source>
        <dbReference type="ARBA" id="ARBA00022982"/>
    </source>
</evidence>
<dbReference type="Gene3D" id="2.20.28.10">
    <property type="match status" value="1"/>
</dbReference>
<feature type="domain" description="Rubredoxin-like" evidence="3">
    <location>
        <begin position="129"/>
        <end position="162"/>
    </location>
</feature>
<dbReference type="Gene3D" id="1.20.1260.10">
    <property type="match status" value="1"/>
</dbReference>
<dbReference type="SUPFAM" id="SSF57802">
    <property type="entry name" value="Rubredoxin-like"/>
    <property type="match status" value="1"/>
</dbReference>
<dbReference type="InterPro" id="IPR024934">
    <property type="entry name" value="Rubredoxin-like_dom"/>
</dbReference>
<evidence type="ECO:0000256" key="1">
    <source>
        <dbReference type="ARBA" id="ARBA00022448"/>
    </source>
</evidence>
<reference evidence="6" key="1">
    <citation type="journal article" date="2022" name="Microbiol. Resour. Announc.">
        <title>Draft Genome Sequence of a Methanogenic Archaeon from West Spitsbergen Permafrost.</title>
        <authorList>
            <person name="Trubitsyn V."/>
            <person name="Rivkina E."/>
            <person name="Shcherbakova V."/>
        </authorList>
    </citation>
    <scope>NUCLEOTIDE SEQUENCE [LARGE SCALE GENOMIC DNA]</scope>
    <source>
        <strain evidence="6">VT</strain>
    </source>
</reference>
<evidence type="ECO:0000259" key="4">
    <source>
        <dbReference type="PROSITE" id="PS50905"/>
    </source>
</evidence>
<dbReference type="SUPFAM" id="SSF47240">
    <property type="entry name" value="Ferritin-like"/>
    <property type="match status" value="1"/>
</dbReference>
<evidence type="ECO:0000313" key="6">
    <source>
        <dbReference type="Proteomes" id="UP000825933"/>
    </source>
</evidence>
<dbReference type="CDD" id="cd01041">
    <property type="entry name" value="Rubrerythrin"/>
    <property type="match status" value="1"/>
</dbReference>
<dbReference type="AlphaFoldDB" id="A0A8T5UXZ0"/>
<dbReference type="InterPro" id="IPR009078">
    <property type="entry name" value="Ferritin-like_SF"/>
</dbReference>
<name>A0A8T5UXZ0_9EURY</name>
<keyword evidence="6" id="KW-1185">Reference proteome</keyword>
<accession>A0A8T5UXZ0</accession>
<dbReference type="InterPro" id="IPR048574">
    <property type="entry name" value="RUBY_RBDX"/>
</dbReference>
<evidence type="ECO:0000259" key="3">
    <source>
        <dbReference type="PROSITE" id="PS50903"/>
    </source>
</evidence>
<gene>
    <name evidence="5" type="ORF">K8N75_12195</name>
</gene>
<keyword evidence="2" id="KW-0249">Electron transport</keyword>
<protein>
    <submittedName>
        <fullName evidence="5">Rubrerythrin family protein</fullName>
    </submittedName>
</protein>
<dbReference type="InterPro" id="IPR003251">
    <property type="entry name" value="Rr_diiron-bd_dom"/>
</dbReference>
<proteinExistence type="predicted"/>